<keyword evidence="8" id="KW-0175">Coiled coil</keyword>
<keyword evidence="6" id="KW-0040">ANK repeat</keyword>
<dbReference type="FunFam" id="1.25.40.20:FF:000281">
    <property type="entry name" value="Oxysterol binding protein (Osh1)"/>
    <property type="match status" value="1"/>
</dbReference>
<dbReference type="SUPFAM" id="SSF48403">
    <property type="entry name" value="Ankyrin repeat"/>
    <property type="match status" value="1"/>
</dbReference>
<dbReference type="GO" id="GO:0005886">
    <property type="term" value="C:plasma membrane"/>
    <property type="evidence" value="ECO:0007669"/>
    <property type="project" value="TreeGrafter"/>
</dbReference>
<keyword evidence="2" id="KW-0813">Transport</keyword>
<dbReference type="EMBL" id="KZ679009">
    <property type="protein sequence ID" value="PSS21851.1"/>
    <property type="molecule type" value="Genomic_DNA"/>
</dbReference>
<dbReference type="PROSITE" id="PS50297">
    <property type="entry name" value="ANK_REP_REGION"/>
    <property type="match status" value="2"/>
</dbReference>
<dbReference type="GO" id="GO:0006887">
    <property type="term" value="P:exocytosis"/>
    <property type="evidence" value="ECO:0007669"/>
    <property type="project" value="TreeGrafter"/>
</dbReference>
<proteinExistence type="inferred from homology"/>
<dbReference type="PROSITE" id="PS50088">
    <property type="entry name" value="ANK_REPEAT"/>
    <property type="match status" value="2"/>
</dbReference>
<dbReference type="FunFam" id="2.30.29.30:FF:000061">
    <property type="entry name" value="Oxysterol binding protein 1"/>
    <property type="match status" value="1"/>
</dbReference>
<feature type="compositionally biased region" description="Basic and acidic residues" evidence="9">
    <location>
        <begin position="474"/>
        <end position="486"/>
    </location>
</feature>
<dbReference type="PRINTS" id="PR01415">
    <property type="entry name" value="ANKYRIN"/>
</dbReference>
<dbReference type="Gene3D" id="1.25.40.20">
    <property type="entry name" value="Ankyrin repeat-containing domain"/>
    <property type="match status" value="2"/>
</dbReference>
<evidence type="ECO:0000259" key="10">
    <source>
        <dbReference type="PROSITE" id="PS50003"/>
    </source>
</evidence>
<evidence type="ECO:0000256" key="8">
    <source>
        <dbReference type="SAM" id="Coils"/>
    </source>
</evidence>
<dbReference type="Pfam" id="PF00023">
    <property type="entry name" value="Ank"/>
    <property type="match status" value="1"/>
</dbReference>
<dbReference type="GO" id="GO:0097038">
    <property type="term" value="C:perinuclear endoplasmic reticulum"/>
    <property type="evidence" value="ECO:0007669"/>
    <property type="project" value="TreeGrafter"/>
</dbReference>
<dbReference type="RefSeq" id="XP_024722006.1">
    <property type="nucleotide sequence ID" value="XM_024870118.1"/>
</dbReference>
<dbReference type="PANTHER" id="PTHR10972:SF205">
    <property type="entry name" value="OXYSTEROL-BINDING PROTEIN 1"/>
    <property type="match status" value="1"/>
</dbReference>
<dbReference type="Pfam" id="PF00169">
    <property type="entry name" value="PH"/>
    <property type="match status" value="1"/>
</dbReference>
<dbReference type="CDD" id="cd13292">
    <property type="entry name" value="PH_Osh1p_Osh2p_yeast"/>
    <property type="match status" value="1"/>
</dbReference>
<keyword evidence="12" id="KW-1185">Reference proteome</keyword>
<accession>A0A2T3B525</accession>
<dbReference type="FunCoup" id="A0A2T3B525">
    <property type="interactions" value="518"/>
</dbReference>
<reference evidence="11 12" key="1">
    <citation type="journal article" date="2018" name="New Phytol.">
        <title>Comparative genomics and transcriptomics depict ericoid mycorrhizal fungi as versatile saprotrophs and plant mutualists.</title>
        <authorList>
            <person name="Martino E."/>
            <person name="Morin E."/>
            <person name="Grelet G.A."/>
            <person name="Kuo A."/>
            <person name="Kohler A."/>
            <person name="Daghino S."/>
            <person name="Barry K.W."/>
            <person name="Cichocki N."/>
            <person name="Clum A."/>
            <person name="Dockter R.B."/>
            <person name="Hainaut M."/>
            <person name="Kuo R.C."/>
            <person name="LaButti K."/>
            <person name="Lindahl B.D."/>
            <person name="Lindquist E.A."/>
            <person name="Lipzen A."/>
            <person name="Khouja H.R."/>
            <person name="Magnuson J."/>
            <person name="Murat C."/>
            <person name="Ohm R.A."/>
            <person name="Singer S.W."/>
            <person name="Spatafora J.W."/>
            <person name="Wang M."/>
            <person name="Veneault-Fourrey C."/>
            <person name="Henrissat B."/>
            <person name="Grigoriev I.V."/>
            <person name="Martin F.M."/>
            <person name="Perotto S."/>
        </authorList>
    </citation>
    <scope>NUCLEOTIDE SEQUENCE [LARGE SCALE GENOMIC DNA]</scope>
    <source>
        <strain evidence="11 12">ATCC 22711</strain>
    </source>
</reference>
<dbReference type="InParanoid" id="A0A2T3B525"/>
<dbReference type="GeneID" id="36578199"/>
<dbReference type="Gene3D" id="2.40.160.120">
    <property type="match status" value="1"/>
</dbReference>
<dbReference type="GO" id="GO:0030011">
    <property type="term" value="P:maintenance of cell polarity"/>
    <property type="evidence" value="ECO:0007669"/>
    <property type="project" value="TreeGrafter"/>
</dbReference>
<dbReference type="InterPro" id="IPR018494">
    <property type="entry name" value="Oxysterol-bd_CS"/>
</dbReference>
<dbReference type="InterPro" id="IPR037239">
    <property type="entry name" value="OSBP_sf"/>
</dbReference>
<dbReference type="InterPro" id="IPR001849">
    <property type="entry name" value="PH_domain"/>
</dbReference>
<dbReference type="PROSITE" id="PS50003">
    <property type="entry name" value="PH_DOMAIN"/>
    <property type="match status" value="1"/>
</dbReference>
<evidence type="ECO:0000256" key="2">
    <source>
        <dbReference type="ARBA" id="ARBA00022448"/>
    </source>
</evidence>
<name>A0A2T3B525_AMORE</name>
<feature type="domain" description="PH" evidence="10">
    <location>
        <begin position="374"/>
        <end position="469"/>
    </location>
</feature>
<evidence type="ECO:0000256" key="7">
    <source>
        <dbReference type="RuleBase" id="RU003844"/>
    </source>
</evidence>
<dbReference type="InterPro" id="IPR002110">
    <property type="entry name" value="Ankyrin_rpt"/>
</dbReference>
<keyword evidence="3" id="KW-0597">Phosphoprotein</keyword>
<feature type="compositionally biased region" description="Basic residues" evidence="9">
    <location>
        <begin position="760"/>
        <end position="774"/>
    </location>
</feature>
<dbReference type="FunFam" id="3.30.70.3490:FF:000010">
    <property type="entry name" value="Oxysterol binding protein (Osh1)"/>
    <property type="match status" value="1"/>
</dbReference>
<evidence type="ECO:0000256" key="5">
    <source>
        <dbReference type="ARBA" id="ARBA00023121"/>
    </source>
</evidence>
<dbReference type="GO" id="GO:0006897">
    <property type="term" value="P:endocytosis"/>
    <property type="evidence" value="ECO:0007669"/>
    <property type="project" value="TreeGrafter"/>
</dbReference>
<feature type="repeat" description="ANK" evidence="6">
    <location>
        <begin position="176"/>
        <end position="198"/>
    </location>
</feature>
<feature type="compositionally biased region" description="Polar residues" evidence="9">
    <location>
        <begin position="36"/>
        <end position="86"/>
    </location>
</feature>
<dbReference type="FunFam" id="2.40.160.120:FF:000008">
    <property type="entry name" value="Oxysterol binding protein (Osh1)"/>
    <property type="match status" value="1"/>
</dbReference>
<protein>
    <recommendedName>
        <fullName evidence="10">PH domain-containing protein</fullName>
    </recommendedName>
</protein>
<feature type="region of interest" description="Disordered" evidence="9">
    <location>
        <begin position="731"/>
        <end position="793"/>
    </location>
</feature>
<evidence type="ECO:0000256" key="6">
    <source>
        <dbReference type="PROSITE-ProRule" id="PRU00023"/>
    </source>
</evidence>
<feature type="region of interest" description="Disordered" evidence="9">
    <location>
        <begin position="474"/>
        <end position="601"/>
    </location>
</feature>
<dbReference type="InterPro" id="IPR036770">
    <property type="entry name" value="Ankyrin_rpt-contain_sf"/>
</dbReference>
<evidence type="ECO:0000256" key="4">
    <source>
        <dbReference type="ARBA" id="ARBA00023055"/>
    </source>
</evidence>
<keyword evidence="4" id="KW-0445">Lipid transport</keyword>
<dbReference type="SMART" id="SM00248">
    <property type="entry name" value="ANK"/>
    <property type="match status" value="3"/>
</dbReference>
<dbReference type="SUPFAM" id="SSF50729">
    <property type="entry name" value="PH domain-like"/>
    <property type="match status" value="1"/>
</dbReference>
<feature type="coiled-coil region" evidence="8">
    <location>
        <begin position="694"/>
        <end position="721"/>
    </location>
</feature>
<evidence type="ECO:0000256" key="3">
    <source>
        <dbReference type="ARBA" id="ARBA00022553"/>
    </source>
</evidence>
<dbReference type="SUPFAM" id="SSF144000">
    <property type="entry name" value="Oxysterol-binding protein-like"/>
    <property type="match status" value="1"/>
</dbReference>
<dbReference type="GO" id="GO:0034727">
    <property type="term" value="P:piecemeal microautophagy of the nucleus"/>
    <property type="evidence" value="ECO:0007669"/>
    <property type="project" value="TreeGrafter"/>
</dbReference>
<comment type="similarity">
    <text evidence="1 7">Belongs to the OSBP family.</text>
</comment>
<gene>
    <name evidence="11" type="ORF">M430DRAFT_98368</name>
</gene>
<dbReference type="Proteomes" id="UP000241818">
    <property type="component" value="Unassembled WGS sequence"/>
</dbReference>
<dbReference type="Gene3D" id="2.30.29.30">
    <property type="entry name" value="Pleckstrin-homology domain (PH domain)/Phosphotyrosine-binding domain (PTB)"/>
    <property type="match status" value="1"/>
</dbReference>
<evidence type="ECO:0000313" key="12">
    <source>
        <dbReference type="Proteomes" id="UP000241818"/>
    </source>
</evidence>
<organism evidence="11 12">
    <name type="scientific">Amorphotheca resinae ATCC 22711</name>
    <dbReference type="NCBI Taxonomy" id="857342"/>
    <lineage>
        <taxon>Eukaryota</taxon>
        <taxon>Fungi</taxon>
        <taxon>Dikarya</taxon>
        <taxon>Ascomycota</taxon>
        <taxon>Pezizomycotina</taxon>
        <taxon>Leotiomycetes</taxon>
        <taxon>Helotiales</taxon>
        <taxon>Amorphothecaceae</taxon>
        <taxon>Amorphotheca</taxon>
    </lineage>
</organism>
<evidence type="ECO:0000256" key="1">
    <source>
        <dbReference type="ARBA" id="ARBA00008842"/>
    </source>
</evidence>
<evidence type="ECO:0000313" key="11">
    <source>
        <dbReference type="EMBL" id="PSS21851.1"/>
    </source>
</evidence>
<dbReference type="Gene3D" id="3.30.70.3490">
    <property type="match status" value="1"/>
</dbReference>
<feature type="compositionally biased region" description="Polar residues" evidence="9">
    <location>
        <begin position="500"/>
        <end position="537"/>
    </location>
</feature>
<dbReference type="OrthoDB" id="1854502at2759"/>
<dbReference type="GO" id="GO:0006869">
    <property type="term" value="P:lipid transport"/>
    <property type="evidence" value="ECO:0007669"/>
    <property type="project" value="UniProtKB-KW"/>
</dbReference>
<feature type="repeat" description="ANK" evidence="6">
    <location>
        <begin position="283"/>
        <end position="315"/>
    </location>
</feature>
<sequence length="1252" mass="139638">MLTMPPLLSHKRSKTSLTNLSRLRRKEGRDDDNNSNEDGSLSSPPTRAMSSTSLKMSQQYSRGHGQRASNTPGLPMRSTSNFNGTRPATAVSVQDKGASIEQSVRKFRIFEALRSGDTASISKAIRESDSSGMGTSGLLEDTSILHLAIQCAEIPVVEYVLSDGAGTIDVNARDKDGNTPLHLAAQQGRAPIVQLLLEQPGINDSIPNFQGRLPLDLARTPDIFQQLQLSRSIFVDKKIKEVQDLVAQGDYKTLSEILEEPRVKTVLDINGGEFASDITTIQSGGTLLHEAARTRNKELIQVLLLHGADPFRRDRRGKLPQDVTKDDSTRAMLKKSPAAVAAQRGIQEKAVLGNASQQGAQNAAPGDALAGKDGREMKGYLKKWTNYRKGYQLRWFVLEDGVMSYYKHQDDAGSACRGAINMRIAKLNMDPTEKTKFEIIGKSSVKYHLKANHEVEAKRWFWALNNSIQWTKDQAKEEEKQRERSAELLQQAKAEHSGSYKRQMSTDGHSETTSVADARWNGSQSAPSAPQATPGRNTSHKVAFASNGSVDEEDGTAYGSYDPSFSGGDVGRIPSHMTAPPDVVDEDEEYGEGSSDRDAPATKDAFGITAQSAKLQLEMMAHVNAALQAQQARNPNLRISDPVAVQAVQTYDSSIRNLTGLVSDLLKISKDRDAYWQYRLDREADMRRMWEEAMAQVAREQEVLEARIGEAEEKRKLTKRALREVIEGGVTISRPESRAEQNDEPEEEEQVSLPTDDKASRRRSTARNSIRRRSALMEVTNMSDSETEEDDEEFFDAVDAGEVEIVRRMPPSSPPPPKQPVPTISEVDGVLDLSSSFKGYENGIRKRLKMDADDRPKISLWGILKSMIGKDMTKMTLPVSFNEPTSLLQRCAEDMEYADLLDIAADRTESTERMVYVAAFAASEYASTIGRVAKPFNPLLGETFEYVRPDKNYRFFIEQVSHHPPIGAAWAESPRWTYWGESAVKSKFYGKSFDINPLGTWFLKLRPANGGKEELYTWKKVTSSVIGIITGNPTVDNYGPMEVKNWTTGDVCLIDFKARGWKASSAYQITGRVTDGNGQTRFSLGGRWNNRIYARFTPGFEATIDEAKAGADSLHNRGNATDPNQAFVVWEANPRPSGIPFNLTPFVVTLNDINDQLAPWLPPTDTRLRPDQRAMEDGLYDFAATEKHRVEEKQRARRREREANGEEFVPNWFAKAKCPVTGEEYWQFNGKYWLEREKAPTGEAWKGVEEIF</sequence>
<dbReference type="SMART" id="SM00233">
    <property type="entry name" value="PH"/>
    <property type="match status" value="1"/>
</dbReference>
<feature type="region of interest" description="Disordered" evidence="9">
    <location>
        <begin position="1"/>
        <end position="94"/>
    </location>
</feature>
<dbReference type="GO" id="GO:0005635">
    <property type="term" value="C:nuclear envelope"/>
    <property type="evidence" value="ECO:0007669"/>
    <property type="project" value="TreeGrafter"/>
</dbReference>
<dbReference type="Pfam" id="PF01237">
    <property type="entry name" value="Oxysterol_BP"/>
    <property type="match status" value="1"/>
</dbReference>
<dbReference type="GO" id="GO:0032934">
    <property type="term" value="F:sterol binding"/>
    <property type="evidence" value="ECO:0007669"/>
    <property type="project" value="TreeGrafter"/>
</dbReference>
<dbReference type="PROSITE" id="PS01013">
    <property type="entry name" value="OSBP"/>
    <property type="match status" value="1"/>
</dbReference>
<dbReference type="GO" id="GO:0005829">
    <property type="term" value="C:cytosol"/>
    <property type="evidence" value="ECO:0007669"/>
    <property type="project" value="TreeGrafter"/>
</dbReference>
<dbReference type="AlphaFoldDB" id="A0A2T3B525"/>
<evidence type="ECO:0000256" key="9">
    <source>
        <dbReference type="SAM" id="MobiDB-lite"/>
    </source>
</evidence>
<dbReference type="InterPro" id="IPR000648">
    <property type="entry name" value="Oxysterol-bd"/>
</dbReference>
<dbReference type="InterPro" id="IPR011993">
    <property type="entry name" value="PH-like_dom_sf"/>
</dbReference>
<keyword evidence="5" id="KW-0446">Lipid-binding</keyword>
<dbReference type="STRING" id="857342.A0A2T3B525"/>
<dbReference type="PANTHER" id="PTHR10972">
    <property type="entry name" value="OXYSTEROL-BINDING PROTEIN-RELATED"/>
    <property type="match status" value="1"/>
</dbReference>
<dbReference type="Pfam" id="PF13857">
    <property type="entry name" value="Ank_5"/>
    <property type="match status" value="1"/>
</dbReference>